<feature type="region of interest" description="Disordered" evidence="1">
    <location>
        <begin position="122"/>
        <end position="146"/>
    </location>
</feature>
<feature type="region of interest" description="Disordered" evidence="1">
    <location>
        <begin position="179"/>
        <end position="207"/>
    </location>
</feature>
<evidence type="ECO:0000256" key="1">
    <source>
        <dbReference type="SAM" id="MobiDB-lite"/>
    </source>
</evidence>
<feature type="region of interest" description="Disordered" evidence="1">
    <location>
        <begin position="258"/>
        <end position="285"/>
    </location>
</feature>
<evidence type="ECO:0000313" key="3">
    <source>
        <dbReference type="Proteomes" id="UP001231189"/>
    </source>
</evidence>
<protein>
    <submittedName>
        <fullName evidence="2">Uncharacterized protein</fullName>
    </submittedName>
</protein>
<dbReference type="AlphaFoldDB" id="A0AAD8QMR8"/>
<sequence>MAGYGTARRTTTSAGVPYTSRRRDFCTWRATRRRLTSARPEDSARARGVPIPPPPVGGDALNAVLVTLNDEQCAEERYFPDDYAVWNKVFRRKYEQELVAYDGPPPPPAQQRSRPLPMVERAGPHPRECAHAHRGRQLPRPGDAAAGGGAFCVAPTRKLLDATAHGVVFLVIREGARASSSPARRRKRKAKKEGAAAAAEASDLAAEETARAEDAAVAEAIARQEREEAEQQRWLLDLAAAAAQPARGALLIKLEDSSEDEWYKPTSSPPRLGDPGQGSSRWALG</sequence>
<accession>A0AAD8QMR8</accession>
<gene>
    <name evidence="2" type="ORF">QYE76_027945</name>
</gene>
<feature type="compositionally biased region" description="Low complexity" evidence="1">
    <location>
        <begin position="195"/>
        <end position="204"/>
    </location>
</feature>
<dbReference type="Proteomes" id="UP001231189">
    <property type="component" value="Unassembled WGS sequence"/>
</dbReference>
<reference evidence="2" key="1">
    <citation type="submission" date="2023-07" db="EMBL/GenBank/DDBJ databases">
        <title>A chromosome-level genome assembly of Lolium multiflorum.</title>
        <authorList>
            <person name="Chen Y."/>
            <person name="Copetti D."/>
            <person name="Kolliker R."/>
            <person name="Studer B."/>
        </authorList>
    </citation>
    <scope>NUCLEOTIDE SEQUENCE</scope>
    <source>
        <strain evidence="2">02402/16</strain>
        <tissue evidence="2">Leaf</tissue>
    </source>
</reference>
<keyword evidence="3" id="KW-1185">Reference proteome</keyword>
<proteinExistence type="predicted"/>
<feature type="region of interest" description="Disordered" evidence="1">
    <location>
        <begin position="34"/>
        <end position="55"/>
    </location>
</feature>
<evidence type="ECO:0000313" key="2">
    <source>
        <dbReference type="EMBL" id="KAK1604272.1"/>
    </source>
</evidence>
<organism evidence="2 3">
    <name type="scientific">Lolium multiflorum</name>
    <name type="common">Italian ryegrass</name>
    <name type="synonym">Lolium perenne subsp. multiflorum</name>
    <dbReference type="NCBI Taxonomy" id="4521"/>
    <lineage>
        <taxon>Eukaryota</taxon>
        <taxon>Viridiplantae</taxon>
        <taxon>Streptophyta</taxon>
        <taxon>Embryophyta</taxon>
        <taxon>Tracheophyta</taxon>
        <taxon>Spermatophyta</taxon>
        <taxon>Magnoliopsida</taxon>
        <taxon>Liliopsida</taxon>
        <taxon>Poales</taxon>
        <taxon>Poaceae</taxon>
        <taxon>BOP clade</taxon>
        <taxon>Pooideae</taxon>
        <taxon>Poodae</taxon>
        <taxon>Poeae</taxon>
        <taxon>Poeae Chloroplast Group 2 (Poeae type)</taxon>
        <taxon>Loliodinae</taxon>
        <taxon>Loliinae</taxon>
        <taxon>Lolium</taxon>
    </lineage>
</organism>
<dbReference type="EMBL" id="JAUUTY010000007">
    <property type="protein sequence ID" value="KAK1604272.1"/>
    <property type="molecule type" value="Genomic_DNA"/>
</dbReference>
<feature type="compositionally biased region" description="Basic and acidic residues" evidence="1">
    <location>
        <begin position="122"/>
        <end position="131"/>
    </location>
</feature>
<name>A0AAD8QMR8_LOLMU</name>
<comment type="caution">
    <text evidence="2">The sequence shown here is derived from an EMBL/GenBank/DDBJ whole genome shotgun (WGS) entry which is preliminary data.</text>
</comment>